<dbReference type="InterPro" id="IPR016024">
    <property type="entry name" value="ARM-type_fold"/>
</dbReference>
<accession>A0ABX5XXE8</accession>
<dbReference type="EMBL" id="CP036432">
    <property type="protein sequence ID" value="QDV85351.1"/>
    <property type="molecule type" value="Genomic_DNA"/>
</dbReference>
<sequence>MFLKQSTRFLCLVILGAPSSLVGCNSNHKEHVVTADELVAEIDRLSGAVHPMPPGANDAALRALNSGDPTMRAEAAMSLGKSKRLTQPTTQQLEILSINDSNPIVRAAALSALHEHGTPSREIVKLTDHLCSDPQFSSLASRLSAGR</sequence>
<dbReference type="InterPro" id="IPR011989">
    <property type="entry name" value="ARM-like"/>
</dbReference>
<dbReference type="SUPFAM" id="SSF48371">
    <property type="entry name" value="ARM repeat"/>
    <property type="match status" value="1"/>
</dbReference>
<dbReference type="Pfam" id="PF13646">
    <property type="entry name" value="HEAT_2"/>
    <property type="match status" value="1"/>
</dbReference>
<reference evidence="1 2" key="1">
    <citation type="submission" date="2019-02" db="EMBL/GenBank/DDBJ databases">
        <title>Deep-cultivation of Planctomycetes and their phenomic and genomic characterization uncovers novel biology.</title>
        <authorList>
            <person name="Wiegand S."/>
            <person name="Jogler M."/>
            <person name="Boedeker C."/>
            <person name="Pinto D."/>
            <person name="Vollmers J."/>
            <person name="Rivas-Marin E."/>
            <person name="Kohn T."/>
            <person name="Peeters S.H."/>
            <person name="Heuer A."/>
            <person name="Rast P."/>
            <person name="Oberbeckmann S."/>
            <person name="Bunk B."/>
            <person name="Jeske O."/>
            <person name="Meyerdierks A."/>
            <person name="Storesund J.E."/>
            <person name="Kallscheuer N."/>
            <person name="Luecker S."/>
            <person name="Lage O.M."/>
            <person name="Pohl T."/>
            <person name="Merkel B.J."/>
            <person name="Hornburger P."/>
            <person name="Mueller R.-W."/>
            <person name="Bruemmer F."/>
            <person name="Labrenz M."/>
            <person name="Spormann A.M."/>
            <person name="Op den Camp H."/>
            <person name="Overmann J."/>
            <person name="Amann R."/>
            <person name="Jetten M.S.M."/>
            <person name="Mascher T."/>
            <person name="Medema M.H."/>
            <person name="Devos D.P."/>
            <person name="Kaster A.-K."/>
            <person name="Ovreas L."/>
            <person name="Rohde M."/>
            <person name="Galperin M.Y."/>
            <person name="Jogler C."/>
        </authorList>
    </citation>
    <scope>NUCLEOTIDE SEQUENCE [LARGE SCALE GENOMIC DNA]</scope>
    <source>
        <strain evidence="1 2">TBK1r</strain>
    </source>
</reference>
<protein>
    <recommendedName>
        <fullName evidence="3">HEAT repeat protein</fullName>
    </recommendedName>
</protein>
<gene>
    <name evidence="1" type="ORF">TBK1r_43300</name>
</gene>
<dbReference type="RefSeq" id="WP_145214857.1">
    <property type="nucleotide sequence ID" value="NZ_CP036432.1"/>
</dbReference>
<evidence type="ECO:0000313" key="1">
    <source>
        <dbReference type="EMBL" id="QDV85351.1"/>
    </source>
</evidence>
<evidence type="ECO:0008006" key="3">
    <source>
        <dbReference type="Google" id="ProtNLM"/>
    </source>
</evidence>
<evidence type="ECO:0000313" key="2">
    <source>
        <dbReference type="Proteomes" id="UP000318081"/>
    </source>
</evidence>
<dbReference type="PROSITE" id="PS51257">
    <property type="entry name" value="PROKAR_LIPOPROTEIN"/>
    <property type="match status" value="1"/>
</dbReference>
<organism evidence="1 2">
    <name type="scientific">Stieleria magnilauensis</name>
    <dbReference type="NCBI Taxonomy" id="2527963"/>
    <lineage>
        <taxon>Bacteria</taxon>
        <taxon>Pseudomonadati</taxon>
        <taxon>Planctomycetota</taxon>
        <taxon>Planctomycetia</taxon>
        <taxon>Pirellulales</taxon>
        <taxon>Pirellulaceae</taxon>
        <taxon>Stieleria</taxon>
    </lineage>
</organism>
<keyword evidence="2" id="KW-1185">Reference proteome</keyword>
<dbReference type="Proteomes" id="UP000318081">
    <property type="component" value="Chromosome"/>
</dbReference>
<name>A0ABX5XXE8_9BACT</name>
<proteinExistence type="predicted"/>
<dbReference type="Gene3D" id="1.25.10.10">
    <property type="entry name" value="Leucine-rich Repeat Variant"/>
    <property type="match status" value="1"/>
</dbReference>